<comment type="caution">
    <text evidence="1">The sequence shown here is derived from an EMBL/GenBank/DDBJ whole genome shotgun (WGS) entry which is preliminary data.</text>
</comment>
<sequence length="203" mass="23090">MFTPQQFTITNNERIYAIIEENSFATLISQQQDLPIATHLPLLLNRQENTLTGHMALANDQWENAAGQTFLAIFQGPHCYISPSWYETSQAVPTWNYVAAHVYGKLELIEKPTDVYAELATIVKKYEPADSPYKLTALTDKVMTNLSQGIVAFKLQITQMIGVDKLSQNHSALRRQNVIEELCKSPFDNEQQIALLMKKNMRD</sequence>
<dbReference type="PANTHER" id="PTHR35802">
    <property type="entry name" value="PROTEASE SYNTHASE AND SPORULATION PROTEIN PAI 2"/>
    <property type="match status" value="1"/>
</dbReference>
<dbReference type="Proteomes" id="UP000245938">
    <property type="component" value="Unassembled WGS sequence"/>
</dbReference>
<protein>
    <submittedName>
        <fullName evidence="1">Transcriptional regulator</fullName>
    </submittedName>
</protein>
<evidence type="ECO:0000313" key="2">
    <source>
        <dbReference type="Proteomes" id="UP000245938"/>
    </source>
</evidence>
<evidence type="ECO:0000313" key="1">
    <source>
        <dbReference type="EMBL" id="PWI24365.1"/>
    </source>
</evidence>
<dbReference type="EMBL" id="QFVR01000022">
    <property type="protein sequence ID" value="PWI24365.1"/>
    <property type="molecule type" value="Genomic_DNA"/>
</dbReference>
<name>A0A2U3AIK1_9BACL</name>
<dbReference type="InterPro" id="IPR007396">
    <property type="entry name" value="TR_PAI2-type"/>
</dbReference>
<dbReference type="Pfam" id="PF04299">
    <property type="entry name" value="FMN_bind_2"/>
    <property type="match status" value="1"/>
</dbReference>
<dbReference type="PIRSF" id="PIRSF010372">
    <property type="entry name" value="PaiB"/>
    <property type="match status" value="1"/>
</dbReference>
<dbReference type="AlphaFoldDB" id="A0A2U3AIK1"/>
<dbReference type="SUPFAM" id="SSF50475">
    <property type="entry name" value="FMN-binding split barrel"/>
    <property type="match status" value="1"/>
</dbReference>
<reference evidence="1 2" key="1">
    <citation type="submission" date="2018-05" db="EMBL/GenBank/DDBJ databases">
        <title>Kurthia sibirica genome sequence.</title>
        <authorList>
            <person name="Maclea K.S."/>
            <person name="Goen A.E."/>
        </authorList>
    </citation>
    <scope>NUCLEOTIDE SEQUENCE [LARGE SCALE GENOMIC DNA]</scope>
    <source>
        <strain evidence="1 2">ATCC 49154</strain>
    </source>
</reference>
<dbReference type="OrthoDB" id="9794948at2"/>
<dbReference type="PANTHER" id="PTHR35802:SF1">
    <property type="entry name" value="PROTEASE SYNTHASE AND SPORULATION PROTEIN PAI 2"/>
    <property type="match status" value="1"/>
</dbReference>
<gene>
    <name evidence="1" type="ORF">DEX24_13595</name>
</gene>
<dbReference type="InterPro" id="IPR012349">
    <property type="entry name" value="Split_barrel_FMN-bd"/>
</dbReference>
<organism evidence="1 2">
    <name type="scientific">Kurthia sibirica</name>
    <dbReference type="NCBI Taxonomy" id="202750"/>
    <lineage>
        <taxon>Bacteria</taxon>
        <taxon>Bacillati</taxon>
        <taxon>Bacillota</taxon>
        <taxon>Bacilli</taxon>
        <taxon>Bacillales</taxon>
        <taxon>Caryophanaceae</taxon>
        <taxon>Kurthia</taxon>
    </lineage>
</organism>
<dbReference type="Gene3D" id="2.30.110.10">
    <property type="entry name" value="Electron Transport, Fmn-binding Protein, Chain A"/>
    <property type="match status" value="1"/>
</dbReference>
<dbReference type="RefSeq" id="WP_109306959.1">
    <property type="nucleotide sequence ID" value="NZ_BJUF01000015.1"/>
</dbReference>
<accession>A0A2U3AIK1</accession>
<keyword evidence="2" id="KW-1185">Reference proteome</keyword>
<proteinExistence type="predicted"/>